<proteinExistence type="predicted"/>
<reference evidence="8 9" key="1">
    <citation type="submission" date="2015-10" db="EMBL/GenBank/DDBJ databases">
        <title>Draft genome sequence of Streptomyces corchorusii DSM 40340, type strain for the species Streptomyces corchorusii.</title>
        <authorList>
            <person name="Ruckert C."/>
            <person name="Winkler A."/>
            <person name="Kalinowski J."/>
            <person name="Kampfer P."/>
            <person name="Glaeser S."/>
        </authorList>
    </citation>
    <scope>NUCLEOTIDE SEQUENCE [LARGE SCALE GENOMIC DNA]</scope>
    <source>
        <strain evidence="8 9">DSM 40340</strain>
    </source>
</reference>
<evidence type="ECO:0000256" key="7">
    <source>
        <dbReference type="ARBA" id="ARBA00023295"/>
    </source>
</evidence>
<protein>
    <recommendedName>
        <fullName evidence="3">non-reducing end alpha-L-arabinofuranosidase</fullName>
        <ecNumber evidence="3">3.2.1.55</ecNumber>
    </recommendedName>
</protein>
<dbReference type="GO" id="GO:0005576">
    <property type="term" value="C:extracellular region"/>
    <property type="evidence" value="ECO:0007669"/>
    <property type="project" value="UniProtKB-SubCell"/>
</dbReference>
<comment type="subcellular location">
    <subcellularLocation>
        <location evidence="2">Secreted</location>
    </subcellularLocation>
</comment>
<evidence type="ECO:0000256" key="5">
    <source>
        <dbReference type="ARBA" id="ARBA00022729"/>
    </source>
</evidence>
<comment type="catalytic activity">
    <reaction evidence="1">
        <text>Hydrolysis of terminal non-reducing alpha-L-arabinofuranoside residues in alpha-L-arabinosides.</text>
        <dbReference type="EC" id="3.2.1.55"/>
    </reaction>
</comment>
<keyword evidence="5" id="KW-0732">Signal</keyword>
<dbReference type="AlphaFoldDB" id="A0A101PUK5"/>
<organism evidence="8 9">
    <name type="scientific">Streptomyces corchorusii</name>
    <name type="common">Streptomyces chibaensis</name>
    <dbReference type="NCBI Taxonomy" id="1903"/>
    <lineage>
        <taxon>Bacteria</taxon>
        <taxon>Bacillati</taxon>
        <taxon>Actinomycetota</taxon>
        <taxon>Actinomycetes</taxon>
        <taxon>Kitasatosporales</taxon>
        <taxon>Streptomycetaceae</taxon>
        <taxon>Streptomyces</taxon>
    </lineage>
</organism>
<dbReference type="InterPro" id="IPR005193">
    <property type="entry name" value="GH62_arabinosidase"/>
</dbReference>
<dbReference type="PANTHER" id="PTHR40631">
    <property type="entry name" value="ALPHA-L-ARABINOFURANOSIDASE AXHA-2-RELATED"/>
    <property type="match status" value="1"/>
</dbReference>
<dbReference type="GO" id="GO:0046556">
    <property type="term" value="F:alpha-L-arabinofuranosidase activity"/>
    <property type="evidence" value="ECO:0007669"/>
    <property type="project" value="UniProtKB-EC"/>
</dbReference>
<dbReference type="EMBL" id="LMWP01000046">
    <property type="protein sequence ID" value="KUN17993.1"/>
    <property type="molecule type" value="Genomic_DNA"/>
</dbReference>
<evidence type="ECO:0000256" key="2">
    <source>
        <dbReference type="ARBA" id="ARBA00004613"/>
    </source>
</evidence>
<evidence type="ECO:0000256" key="4">
    <source>
        <dbReference type="ARBA" id="ARBA00022525"/>
    </source>
</evidence>
<keyword evidence="7" id="KW-0326">Glycosidase</keyword>
<evidence type="ECO:0000256" key="1">
    <source>
        <dbReference type="ARBA" id="ARBA00001462"/>
    </source>
</evidence>
<dbReference type="EC" id="3.2.1.55" evidence="3"/>
<keyword evidence="6" id="KW-0378">Hydrolase</keyword>
<accession>A0A101PUK5</accession>
<keyword evidence="4" id="KW-0964">Secreted</keyword>
<evidence type="ECO:0000313" key="8">
    <source>
        <dbReference type="EMBL" id="KUN17993.1"/>
    </source>
</evidence>
<dbReference type="InterPro" id="IPR023296">
    <property type="entry name" value="Glyco_hydro_beta-prop_sf"/>
</dbReference>
<dbReference type="Proteomes" id="UP000053398">
    <property type="component" value="Unassembled WGS sequence"/>
</dbReference>
<dbReference type="Pfam" id="PF03664">
    <property type="entry name" value="Glyco_hydro_62"/>
    <property type="match status" value="1"/>
</dbReference>
<gene>
    <name evidence="8" type="ORF">AQJ11_35570</name>
</gene>
<dbReference type="Gene3D" id="2.115.10.20">
    <property type="entry name" value="Glycosyl hydrolase domain, family 43"/>
    <property type="match status" value="1"/>
</dbReference>
<evidence type="ECO:0000256" key="3">
    <source>
        <dbReference type="ARBA" id="ARBA00012670"/>
    </source>
</evidence>
<dbReference type="PANTHER" id="PTHR40631:SF2">
    <property type="entry name" value="ALPHA-L-ARABINOFURANOSIDASE"/>
    <property type="match status" value="1"/>
</dbReference>
<evidence type="ECO:0000256" key="6">
    <source>
        <dbReference type="ARBA" id="ARBA00022801"/>
    </source>
</evidence>
<keyword evidence="9" id="KW-1185">Reference proteome</keyword>
<comment type="caution">
    <text evidence="8">The sequence shown here is derived from an EMBL/GenBank/DDBJ whole genome shotgun (WGS) entry which is preliminary data.</text>
</comment>
<dbReference type="GO" id="GO:0046373">
    <property type="term" value="P:L-arabinose metabolic process"/>
    <property type="evidence" value="ECO:0007669"/>
    <property type="project" value="InterPro"/>
</dbReference>
<evidence type="ECO:0000313" key="9">
    <source>
        <dbReference type="Proteomes" id="UP000053398"/>
    </source>
</evidence>
<sequence length="60" mass="6342">MIAAQGSDTYALFEASNVYEVQGSDQYLLLVEAIGSDVRRSFRSWTAGGLAGSRSPLAAS</sequence>
<name>A0A101PUK5_STRCK</name>
<dbReference type="SMR" id="A0A101PUK5"/>